<dbReference type="EMBL" id="JARBDR010000141">
    <property type="protein sequence ID" value="KAJ8320686.1"/>
    <property type="molecule type" value="Genomic_DNA"/>
</dbReference>
<dbReference type="SUPFAM" id="SSF52540">
    <property type="entry name" value="P-loop containing nucleoside triphosphate hydrolases"/>
    <property type="match status" value="1"/>
</dbReference>
<dbReference type="Proteomes" id="UP001217089">
    <property type="component" value="Unassembled WGS sequence"/>
</dbReference>
<keyword evidence="9" id="KW-1185">Reference proteome</keyword>
<dbReference type="InterPro" id="IPR017665">
    <property type="entry name" value="Guanylate_kinase"/>
</dbReference>
<feature type="domain" description="Guanylate kinase-like" evidence="7">
    <location>
        <begin position="33"/>
        <end position="215"/>
    </location>
</feature>
<evidence type="ECO:0000256" key="2">
    <source>
        <dbReference type="ARBA" id="ARBA00012961"/>
    </source>
</evidence>
<evidence type="ECO:0000313" key="9">
    <source>
        <dbReference type="Proteomes" id="UP001217089"/>
    </source>
</evidence>
<organism evidence="8 9">
    <name type="scientific">Tegillarca granosa</name>
    <name type="common">Malaysian cockle</name>
    <name type="synonym">Anadara granosa</name>
    <dbReference type="NCBI Taxonomy" id="220873"/>
    <lineage>
        <taxon>Eukaryota</taxon>
        <taxon>Metazoa</taxon>
        <taxon>Spiralia</taxon>
        <taxon>Lophotrochozoa</taxon>
        <taxon>Mollusca</taxon>
        <taxon>Bivalvia</taxon>
        <taxon>Autobranchia</taxon>
        <taxon>Pteriomorphia</taxon>
        <taxon>Arcoida</taxon>
        <taxon>Arcoidea</taxon>
        <taxon>Arcidae</taxon>
        <taxon>Tegillarca</taxon>
    </lineage>
</organism>
<evidence type="ECO:0000256" key="3">
    <source>
        <dbReference type="ARBA" id="ARBA00022679"/>
    </source>
</evidence>
<dbReference type="InterPro" id="IPR027417">
    <property type="entry name" value="P-loop_NTPase"/>
</dbReference>
<dbReference type="EC" id="2.7.4.8" evidence="2"/>
<dbReference type="PANTHER" id="PTHR23117:SF13">
    <property type="entry name" value="GUANYLATE KINASE"/>
    <property type="match status" value="1"/>
</dbReference>
<dbReference type="Gene3D" id="3.40.50.300">
    <property type="entry name" value="P-loop containing nucleotide triphosphate hydrolases"/>
    <property type="match status" value="1"/>
</dbReference>
<dbReference type="InterPro" id="IPR020590">
    <property type="entry name" value="Guanylate_kinase_CS"/>
</dbReference>
<dbReference type="PROSITE" id="PS50052">
    <property type="entry name" value="GUANYLATE_KINASE_2"/>
    <property type="match status" value="1"/>
</dbReference>
<dbReference type="NCBIfam" id="TIGR03263">
    <property type="entry name" value="guanyl_kin"/>
    <property type="match status" value="1"/>
</dbReference>
<reference evidence="8 9" key="1">
    <citation type="submission" date="2022-12" db="EMBL/GenBank/DDBJ databases">
        <title>Chromosome-level genome of Tegillarca granosa.</title>
        <authorList>
            <person name="Kim J."/>
        </authorList>
    </citation>
    <scope>NUCLEOTIDE SEQUENCE [LARGE SCALE GENOMIC DNA]</scope>
    <source>
        <strain evidence="8">Teg-2019</strain>
        <tissue evidence="8">Adductor muscle</tissue>
    </source>
</reference>
<dbReference type="Pfam" id="PF00625">
    <property type="entry name" value="Guanylate_kin"/>
    <property type="match status" value="1"/>
</dbReference>
<comment type="similarity">
    <text evidence="1">Belongs to the guanylate kinase family.</text>
</comment>
<dbReference type="InterPro" id="IPR008144">
    <property type="entry name" value="Guanylate_kin-like_dom"/>
</dbReference>
<evidence type="ECO:0000256" key="5">
    <source>
        <dbReference type="ARBA" id="ARBA00022777"/>
    </source>
</evidence>
<name>A0ABQ9FVA6_TEGGR</name>
<dbReference type="CDD" id="cd00071">
    <property type="entry name" value="GMPK"/>
    <property type="match status" value="1"/>
</dbReference>
<keyword evidence="3" id="KW-0808">Transferase</keyword>
<dbReference type="Gene3D" id="3.30.63.10">
    <property type="entry name" value="Guanylate Kinase phosphate binding domain"/>
    <property type="match status" value="1"/>
</dbReference>
<evidence type="ECO:0000256" key="1">
    <source>
        <dbReference type="ARBA" id="ARBA00005790"/>
    </source>
</evidence>
<keyword evidence="5" id="KW-0418">Kinase</keyword>
<proteinExistence type="inferred from homology"/>
<dbReference type="PANTHER" id="PTHR23117">
    <property type="entry name" value="GUANYLATE KINASE-RELATED"/>
    <property type="match status" value="1"/>
</dbReference>
<accession>A0ABQ9FVA6</accession>
<keyword evidence="6" id="KW-0067">ATP-binding</keyword>
<dbReference type="InterPro" id="IPR008145">
    <property type="entry name" value="GK/Ca_channel_bsu"/>
</dbReference>
<sequence length="231" mass="26264">MKRQLLARISLFPRVVKACTCKFTTIISDMAAYRPVVISGPSGSGKSTLLQRLFKEFPDCFAFSVSHTTRNPRPGEKDGKDYYFVTREVFEKMIDDKEFLEHAQFSGNRYGTSKKAVLEVQKTQRICILDVEINGVKSIKKTDLNARYLFVKPPSIEALRERLLGRKTETEESLKKRLDTAQEALDYANEEGSYDKVIVNDNVDTAYNELKTTLISGFLLSLHTQGFVDDL</sequence>
<dbReference type="SMART" id="SM00072">
    <property type="entry name" value="GuKc"/>
    <property type="match status" value="1"/>
</dbReference>
<protein>
    <recommendedName>
        <fullName evidence="2">guanylate kinase</fullName>
        <ecNumber evidence="2">2.7.4.8</ecNumber>
    </recommendedName>
</protein>
<comment type="caution">
    <text evidence="8">The sequence shown here is derived from an EMBL/GenBank/DDBJ whole genome shotgun (WGS) entry which is preliminary data.</text>
</comment>
<dbReference type="PROSITE" id="PS00856">
    <property type="entry name" value="GUANYLATE_KINASE_1"/>
    <property type="match status" value="1"/>
</dbReference>
<gene>
    <name evidence="8" type="ORF">KUTeg_002273</name>
</gene>
<evidence type="ECO:0000313" key="8">
    <source>
        <dbReference type="EMBL" id="KAJ8320686.1"/>
    </source>
</evidence>
<keyword evidence="4" id="KW-0547">Nucleotide-binding</keyword>
<evidence type="ECO:0000259" key="7">
    <source>
        <dbReference type="PROSITE" id="PS50052"/>
    </source>
</evidence>
<evidence type="ECO:0000256" key="4">
    <source>
        <dbReference type="ARBA" id="ARBA00022741"/>
    </source>
</evidence>
<evidence type="ECO:0000256" key="6">
    <source>
        <dbReference type="ARBA" id="ARBA00022840"/>
    </source>
</evidence>